<comment type="subcellular location">
    <subcellularLocation>
        <location evidence="1">Membrane</location>
    </subcellularLocation>
</comment>
<dbReference type="GO" id="GO:0006465">
    <property type="term" value="P:signal peptide processing"/>
    <property type="evidence" value="ECO:0007669"/>
    <property type="project" value="InterPro"/>
</dbReference>
<dbReference type="RefSeq" id="WP_188449782.1">
    <property type="nucleotide sequence ID" value="NZ_BMFO01000003.1"/>
</dbReference>
<proteinExistence type="inferred from homology"/>
<dbReference type="InterPro" id="IPR047272">
    <property type="entry name" value="S49_SppA_C"/>
</dbReference>
<evidence type="ECO:0000256" key="5">
    <source>
        <dbReference type="ARBA" id="ARBA00022825"/>
    </source>
</evidence>
<comment type="similarity">
    <text evidence="2">Belongs to the peptidase S49 family.</text>
</comment>
<dbReference type="InterPro" id="IPR047217">
    <property type="entry name" value="S49_SppA_67K_type_N"/>
</dbReference>
<evidence type="ECO:0000313" key="11">
    <source>
        <dbReference type="Proteomes" id="UP000632858"/>
    </source>
</evidence>
<dbReference type="GO" id="GO:0008236">
    <property type="term" value="F:serine-type peptidase activity"/>
    <property type="evidence" value="ECO:0007669"/>
    <property type="project" value="UniProtKB-KW"/>
</dbReference>
<keyword evidence="11" id="KW-1185">Reference proteome</keyword>
<dbReference type="SUPFAM" id="SSF52096">
    <property type="entry name" value="ClpP/crotonase"/>
    <property type="match status" value="2"/>
</dbReference>
<dbReference type="InterPro" id="IPR004634">
    <property type="entry name" value="Pept_S49_pIV"/>
</dbReference>
<evidence type="ECO:0000313" key="10">
    <source>
        <dbReference type="EMBL" id="GGF95340.1"/>
    </source>
</evidence>
<evidence type="ECO:0000259" key="9">
    <source>
        <dbReference type="Pfam" id="PF01343"/>
    </source>
</evidence>
<evidence type="ECO:0000256" key="4">
    <source>
        <dbReference type="ARBA" id="ARBA00022801"/>
    </source>
</evidence>
<keyword evidence="5" id="KW-0720">Serine protease</keyword>
<keyword evidence="4" id="KW-0378">Hydrolase</keyword>
<sequence>MSSAQPGPIRMFFRFIWNAVNFTNHLVFNLIMLVVLIGIIAIVSAGMSAKSFTPLQDKTALVLDLEGVLVEQRTADTISSAIAEAQGDGMREIRLRDVLRVIESAKRDPKITHLLIDTDGFQAAGMASTRELARALQDFKTSKKPVYAFADGYEQKQYLLAAQADKVFMDPEGGFLPEGLGRYRLYYREALQDKLGVDVHLFRVGEFKSAAEPYILDGASKEAKEADLFWMNDIWQRYLADVGKARGIAPAAITAAIEQMPARLAAVKGDLAQWAVDEKWVDGLKTQDEMEKFMVEQGVAFDDDLGSFRQIGLKDYLGHANKLHLEKPAQRDTVAVVVAQGEIIDGEQPPGVIGGVSTAALIRAAREDEAVKALVLRVDSPGGGVFASEQIRREIELTKAAGIPVVVSMANVAASGGYWISMNADRIYADESTITGSIGIFGMMISAPRALEKIGVRSDGVGTTPWAGAFDITRPMPEPAKLVIQSVIERGYSQFITKVGKARGQSPEAIDQVARGRVWSGAQAKEHGLVDAFGGLHEAVADAAKRAKLGKDGYTIDYIEEPMSPFEQFVSNLAGNSETEGLVRWASPALGLLRQNAMGRQIHADLKWLENRSGRPVNAVAHCFCAF</sequence>
<name>A0A917CQX7_9GAMM</name>
<reference evidence="10" key="2">
    <citation type="submission" date="2020-09" db="EMBL/GenBank/DDBJ databases">
        <authorList>
            <person name="Sun Q."/>
            <person name="Zhou Y."/>
        </authorList>
    </citation>
    <scope>NUCLEOTIDE SEQUENCE</scope>
    <source>
        <strain evidence="10">CGMCC 1.12726</strain>
    </source>
</reference>
<keyword evidence="6 8" id="KW-0472">Membrane</keyword>
<evidence type="ECO:0000256" key="2">
    <source>
        <dbReference type="ARBA" id="ARBA00008683"/>
    </source>
</evidence>
<dbReference type="CDD" id="cd07023">
    <property type="entry name" value="S49_Sppa_N_C"/>
    <property type="match status" value="1"/>
</dbReference>
<dbReference type="NCBIfam" id="TIGR00705">
    <property type="entry name" value="SppA_67K"/>
    <property type="match status" value="1"/>
</dbReference>
<keyword evidence="8" id="KW-1133">Transmembrane helix</keyword>
<accession>A0A917CQX7</accession>
<dbReference type="NCBIfam" id="TIGR00706">
    <property type="entry name" value="SppA_dom"/>
    <property type="match status" value="1"/>
</dbReference>
<evidence type="ECO:0000256" key="1">
    <source>
        <dbReference type="ARBA" id="ARBA00004370"/>
    </source>
</evidence>
<dbReference type="PANTHER" id="PTHR33209:SF1">
    <property type="entry name" value="PEPTIDASE S49 DOMAIN-CONTAINING PROTEIN"/>
    <property type="match status" value="1"/>
</dbReference>
<feature type="active site" description="Proton donor/acceptor" evidence="7">
    <location>
        <position position="208"/>
    </location>
</feature>
<gene>
    <name evidence="10" type="primary">sppA</name>
    <name evidence="10" type="ORF">GCM10010960_16260</name>
</gene>
<feature type="active site" description="Nucleophile" evidence="7">
    <location>
        <position position="415"/>
    </location>
</feature>
<feature type="transmembrane region" description="Helical" evidence="8">
    <location>
        <begin position="26"/>
        <end position="49"/>
    </location>
</feature>
<evidence type="ECO:0000256" key="3">
    <source>
        <dbReference type="ARBA" id="ARBA00022670"/>
    </source>
</evidence>
<dbReference type="CDD" id="cd07018">
    <property type="entry name" value="S49_SppA_67K_type"/>
    <property type="match status" value="1"/>
</dbReference>
<dbReference type="Gene3D" id="3.90.226.10">
    <property type="entry name" value="2-enoyl-CoA Hydratase, Chain A, domain 1"/>
    <property type="match status" value="3"/>
</dbReference>
<feature type="domain" description="Peptidase S49" evidence="9">
    <location>
        <begin position="139"/>
        <end position="292"/>
    </location>
</feature>
<dbReference type="Gene3D" id="6.20.330.10">
    <property type="match status" value="1"/>
</dbReference>
<dbReference type="GO" id="GO:0016020">
    <property type="term" value="C:membrane"/>
    <property type="evidence" value="ECO:0007669"/>
    <property type="project" value="UniProtKB-SubCell"/>
</dbReference>
<dbReference type="InterPro" id="IPR004635">
    <property type="entry name" value="Pept_S49_SppA"/>
</dbReference>
<evidence type="ECO:0000256" key="7">
    <source>
        <dbReference type="PIRSR" id="PIRSR001217-1"/>
    </source>
</evidence>
<dbReference type="InterPro" id="IPR002142">
    <property type="entry name" value="Peptidase_S49"/>
</dbReference>
<evidence type="ECO:0000256" key="8">
    <source>
        <dbReference type="SAM" id="Phobius"/>
    </source>
</evidence>
<dbReference type="EMBL" id="BMFO01000003">
    <property type="protein sequence ID" value="GGF95340.1"/>
    <property type="molecule type" value="Genomic_DNA"/>
</dbReference>
<feature type="domain" description="Peptidase S49" evidence="9">
    <location>
        <begin position="399"/>
        <end position="549"/>
    </location>
</feature>
<dbReference type="AlphaFoldDB" id="A0A917CQX7"/>
<dbReference type="PIRSF" id="PIRSF001217">
    <property type="entry name" value="Protease_4_SppA"/>
    <property type="match status" value="1"/>
</dbReference>
<organism evidence="10 11">
    <name type="scientific">Arenimonas maotaiensis</name>
    <dbReference type="NCBI Taxonomy" id="1446479"/>
    <lineage>
        <taxon>Bacteria</taxon>
        <taxon>Pseudomonadati</taxon>
        <taxon>Pseudomonadota</taxon>
        <taxon>Gammaproteobacteria</taxon>
        <taxon>Lysobacterales</taxon>
        <taxon>Lysobacteraceae</taxon>
        <taxon>Arenimonas</taxon>
    </lineage>
</organism>
<dbReference type="InterPro" id="IPR029045">
    <property type="entry name" value="ClpP/crotonase-like_dom_sf"/>
</dbReference>
<reference evidence="10" key="1">
    <citation type="journal article" date="2014" name="Int. J. Syst. Evol. Microbiol.">
        <title>Complete genome sequence of Corynebacterium casei LMG S-19264T (=DSM 44701T), isolated from a smear-ripened cheese.</title>
        <authorList>
            <consortium name="US DOE Joint Genome Institute (JGI-PGF)"/>
            <person name="Walter F."/>
            <person name="Albersmeier A."/>
            <person name="Kalinowski J."/>
            <person name="Ruckert C."/>
        </authorList>
    </citation>
    <scope>NUCLEOTIDE SEQUENCE</scope>
    <source>
        <strain evidence="10">CGMCC 1.12726</strain>
    </source>
</reference>
<protein>
    <submittedName>
        <fullName evidence="10">Protease</fullName>
    </submittedName>
</protein>
<evidence type="ECO:0000256" key="6">
    <source>
        <dbReference type="ARBA" id="ARBA00023136"/>
    </source>
</evidence>
<comment type="caution">
    <text evidence="10">The sequence shown here is derived from an EMBL/GenBank/DDBJ whole genome shotgun (WGS) entry which is preliminary data.</text>
</comment>
<dbReference type="Pfam" id="PF01343">
    <property type="entry name" value="Peptidase_S49"/>
    <property type="match status" value="2"/>
</dbReference>
<dbReference type="Proteomes" id="UP000632858">
    <property type="component" value="Unassembled WGS sequence"/>
</dbReference>
<keyword evidence="8" id="KW-0812">Transmembrane</keyword>
<dbReference type="PANTHER" id="PTHR33209">
    <property type="entry name" value="PROTEASE 4"/>
    <property type="match status" value="1"/>
</dbReference>
<keyword evidence="3 10" id="KW-0645">Protease</keyword>